<dbReference type="EMBL" id="CP002738">
    <property type="protein sequence ID" value="AEG02929.1"/>
    <property type="molecule type" value="Genomic_DNA"/>
</dbReference>
<proteinExistence type="predicted"/>
<keyword evidence="1" id="KW-0812">Transmembrane</keyword>
<dbReference type="AlphaFoldDB" id="G0A6E4"/>
<sequence length="160" mass="17628">MGVCLSLCGHAEDGQPISREYQLKTAYLFHFAELAEWPEATAVTICLQGNNPIRTYLPVLNGQHIDNKAVRVKLGVPIAVEECQILFFSDLNALSATVLAQAQKYHVLLVSDADDFAQKGGMIQFTLRDNKLKLVVNLNSVKSAGLKLSSKLLRMAEILE</sequence>
<protein>
    <submittedName>
        <fullName evidence="1">Putative transmembrane protein</fullName>
    </submittedName>
</protein>
<dbReference type="HOGENOM" id="CLU_093136_0_0_6"/>
<dbReference type="InterPro" id="IPR025293">
    <property type="entry name" value="YfiR/HmsC-like"/>
</dbReference>
<dbReference type="Proteomes" id="UP000008888">
    <property type="component" value="Chromosome"/>
</dbReference>
<evidence type="ECO:0000313" key="1">
    <source>
        <dbReference type="EMBL" id="AEG02929.1"/>
    </source>
</evidence>
<accession>G0A6E4</accession>
<reference key="2">
    <citation type="submission" date="2011-05" db="EMBL/GenBank/DDBJ databases">
        <title>Complete genome sequence of the aerobic marine methanotroph Methylomonas methanica MC09.</title>
        <authorList>
            <person name="Boden R."/>
            <person name="Cunliffe M."/>
            <person name="Scanlan J."/>
            <person name="Moussard H."/>
            <person name="Kits K.D."/>
            <person name="Klotz M."/>
            <person name="Jetten M."/>
            <person name="Vuilleumier S."/>
            <person name="Han J."/>
            <person name="Peters L."/>
            <person name="Mikhailova N."/>
            <person name="Teshima H."/>
            <person name="Tapia R."/>
            <person name="Kyrpides N."/>
            <person name="Ivanova N."/>
            <person name="Pagani I."/>
            <person name="Cheng J.-F."/>
            <person name="Goodwin L."/>
            <person name="Han C."/>
            <person name="Hauser L."/>
            <person name="Land M."/>
            <person name="Lapidus A."/>
            <person name="Lucas S."/>
            <person name="Pitluck S."/>
            <person name="Woyke T."/>
            <person name="Stein L.Y."/>
            <person name="Murrell C."/>
        </authorList>
    </citation>
    <scope>NUCLEOTIDE SEQUENCE</scope>
    <source>
        <strain>MC09</strain>
    </source>
</reference>
<dbReference type="STRING" id="857087.Metme_4591"/>
<dbReference type="KEGG" id="mmt:Metme_4591"/>
<dbReference type="eggNOG" id="ENOG5032YBM">
    <property type="taxonomic scope" value="Bacteria"/>
</dbReference>
<organism evidence="1 2">
    <name type="scientific">Methylomonas methanica (strain DSM 25384 / MC09)</name>
    <dbReference type="NCBI Taxonomy" id="857087"/>
    <lineage>
        <taxon>Bacteria</taxon>
        <taxon>Pseudomonadati</taxon>
        <taxon>Pseudomonadota</taxon>
        <taxon>Gammaproteobacteria</taxon>
        <taxon>Methylococcales</taxon>
        <taxon>Methylococcaceae</taxon>
        <taxon>Methylomonas</taxon>
    </lineage>
</organism>
<gene>
    <name evidence="1" type="ordered locus">Metme_4591</name>
</gene>
<name>G0A6E4_METMM</name>
<reference evidence="2" key="3">
    <citation type="submission" date="2011-05" db="EMBL/GenBank/DDBJ databases">
        <title>Complete sequence of Methylomonas methanica MC09.</title>
        <authorList>
            <consortium name="US DOE Joint Genome Institute"/>
            <person name="Lucas S."/>
            <person name="Han J."/>
            <person name="Lapidus A."/>
            <person name="Cheng J.-F."/>
            <person name="Goodwin L."/>
            <person name="Pitluck S."/>
            <person name="Peters L."/>
            <person name="Mikhailova N."/>
            <person name="Teshima H."/>
            <person name="Han C."/>
            <person name="Tapia R."/>
            <person name="Land M."/>
            <person name="Hauser L."/>
            <person name="Kyrpides N."/>
            <person name="Ivanova N."/>
            <person name="Pagani I."/>
            <person name="Stein L."/>
            <person name="Woyke T."/>
        </authorList>
    </citation>
    <scope>NUCLEOTIDE SEQUENCE [LARGE SCALE GENOMIC DNA]</scope>
    <source>
        <strain evidence="2">MC09</strain>
    </source>
</reference>
<keyword evidence="2" id="KW-1185">Reference proteome</keyword>
<evidence type="ECO:0000313" key="2">
    <source>
        <dbReference type="Proteomes" id="UP000008888"/>
    </source>
</evidence>
<reference evidence="1 2" key="1">
    <citation type="journal article" date="2011" name="J. Bacteriol.">
        <title>Complete Genome Sequence of the Aerobic Marine Methanotroph Methylomonas methanica MC09.</title>
        <authorList>
            <person name="Boden R."/>
            <person name="Cunliffe M."/>
            <person name="Scanlan J."/>
            <person name="Moussard H."/>
            <person name="Kits K.D."/>
            <person name="Klotz M.G."/>
            <person name="Jetten M.S."/>
            <person name="Vuilleumier S."/>
            <person name="Han J."/>
            <person name="Peters L."/>
            <person name="Mikhailova N."/>
            <person name="Teshima H."/>
            <person name="Tapia R."/>
            <person name="Kyrpides N."/>
            <person name="Ivanova N."/>
            <person name="Pagani I."/>
            <person name="Cheng J.F."/>
            <person name="Goodwin L."/>
            <person name="Han C."/>
            <person name="Hauser L."/>
            <person name="Land M.L."/>
            <person name="Lapidus A."/>
            <person name="Lucas S."/>
            <person name="Pitluck S."/>
            <person name="Woyke T."/>
            <person name="Stein L."/>
            <person name="Murrell J.C."/>
        </authorList>
    </citation>
    <scope>NUCLEOTIDE SEQUENCE [LARGE SCALE GENOMIC DNA]</scope>
    <source>
        <strain evidence="1 2">MC09</strain>
    </source>
</reference>
<dbReference type="Pfam" id="PF13689">
    <property type="entry name" value="DUF4154"/>
    <property type="match status" value="1"/>
</dbReference>
<keyword evidence="1" id="KW-0472">Membrane</keyword>
<dbReference type="OrthoDB" id="5573755at2"/>